<dbReference type="Proteomes" id="UP000828390">
    <property type="component" value="Unassembled WGS sequence"/>
</dbReference>
<sequence length="88" mass="9705">MFCPENARLSGNVIGRSCSILSYGGMPVTRQQVNAVLAKFLGRTEFGNALFKTHSFRIGRATDLSRKEFLPKSSNNLGDGHQTHKKAH</sequence>
<evidence type="ECO:0000313" key="3">
    <source>
        <dbReference type="Proteomes" id="UP000828390"/>
    </source>
</evidence>
<gene>
    <name evidence="2" type="ORF">DPMN_174970</name>
</gene>
<keyword evidence="3" id="KW-1185">Reference proteome</keyword>
<dbReference type="EMBL" id="JAIWYP010000009">
    <property type="protein sequence ID" value="KAH3773608.1"/>
    <property type="molecule type" value="Genomic_DNA"/>
</dbReference>
<reference evidence="2" key="2">
    <citation type="submission" date="2020-11" db="EMBL/GenBank/DDBJ databases">
        <authorList>
            <person name="McCartney M.A."/>
            <person name="Auch B."/>
            <person name="Kono T."/>
            <person name="Mallez S."/>
            <person name="Becker A."/>
            <person name="Gohl D.M."/>
            <person name="Silverstein K.A.T."/>
            <person name="Koren S."/>
            <person name="Bechman K.B."/>
            <person name="Herman A."/>
            <person name="Abrahante J.E."/>
            <person name="Garbe J."/>
        </authorList>
    </citation>
    <scope>NUCLEOTIDE SEQUENCE</scope>
    <source>
        <strain evidence="2">Duluth1</strain>
        <tissue evidence="2">Whole animal</tissue>
    </source>
</reference>
<protein>
    <submittedName>
        <fullName evidence="2">Uncharacterized protein</fullName>
    </submittedName>
</protein>
<accession>A0A9D4E6D0</accession>
<feature type="region of interest" description="Disordered" evidence="1">
    <location>
        <begin position="69"/>
        <end position="88"/>
    </location>
</feature>
<dbReference type="AlphaFoldDB" id="A0A9D4E6D0"/>
<evidence type="ECO:0000313" key="2">
    <source>
        <dbReference type="EMBL" id="KAH3773608.1"/>
    </source>
</evidence>
<reference evidence="2" key="1">
    <citation type="journal article" date="2019" name="bioRxiv">
        <title>The Genome of the Zebra Mussel, Dreissena polymorpha: A Resource for Invasive Species Research.</title>
        <authorList>
            <person name="McCartney M.A."/>
            <person name="Auch B."/>
            <person name="Kono T."/>
            <person name="Mallez S."/>
            <person name="Zhang Y."/>
            <person name="Obille A."/>
            <person name="Becker A."/>
            <person name="Abrahante J.E."/>
            <person name="Garbe J."/>
            <person name="Badalamenti J.P."/>
            <person name="Herman A."/>
            <person name="Mangelson H."/>
            <person name="Liachko I."/>
            <person name="Sullivan S."/>
            <person name="Sone E.D."/>
            <person name="Koren S."/>
            <person name="Silverstein K.A.T."/>
            <person name="Beckman K.B."/>
            <person name="Gohl D.M."/>
        </authorList>
    </citation>
    <scope>NUCLEOTIDE SEQUENCE</scope>
    <source>
        <strain evidence="2">Duluth1</strain>
        <tissue evidence="2">Whole animal</tissue>
    </source>
</reference>
<evidence type="ECO:0000256" key="1">
    <source>
        <dbReference type="SAM" id="MobiDB-lite"/>
    </source>
</evidence>
<name>A0A9D4E6D0_DREPO</name>
<comment type="caution">
    <text evidence="2">The sequence shown here is derived from an EMBL/GenBank/DDBJ whole genome shotgun (WGS) entry which is preliminary data.</text>
</comment>
<proteinExistence type="predicted"/>
<organism evidence="2 3">
    <name type="scientific">Dreissena polymorpha</name>
    <name type="common">Zebra mussel</name>
    <name type="synonym">Mytilus polymorpha</name>
    <dbReference type="NCBI Taxonomy" id="45954"/>
    <lineage>
        <taxon>Eukaryota</taxon>
        <taxon>Metazoa</taxon>
        <taxon>Spiralia</taxon>
        <taxon>Lophotrochozoa</taxon>
        <taxon>Mollusca</taxon>
        <taxon>Bivalvia</taxon>
        <taxon>Autobranchia</taxon>
        <taxon>Heteroconchia</taxon>
        <taxon>Euheterodonta</taxon>
        <taxon>Imparidentia</taxon>
        <taxon>Neoheterodontei</taxon>
        <taxon>Myida</taxon>
        <taxon>Dreissenoidea</taxon>
        <taxon>Dreissenidae</taxon>
        <taxon>Dreissena</taxon>
    </lineage>
</organism>